<dbReference type="InterPro" id="IPR051803">
    <property type="entry name" value="TA_system_RelE-like_toxin"/>
</dbReference>
<comment type="caution">
    <text evidence="3">The sequence shown here is derived from an EMBL/GenBank/DDBJ whole genome shotgun (WGS) entry which is preliminary data.</text>
</comment>
<evidence type="ECO:0000313" key="3">
    <source>
        <dbReference type="EMBL" id="GLS17162.1"/>
    </source>
</evidence>
<comment type="similarity">
    <text evidence="1">Belongs to the RelE toxin family.</text>
</comment>
<dbReference type="Gene3D" id="3.30.2310.20">
    <property type="entry name" value="RelE-like"/>
    <property type="match status" value="1"/>
</dbReference>
<reference evidence="4" key="1">
    <citation type="journal article" date="2019" name="Int. J. Syst. Evol. Microbiol.">
        <title>The Global Catalogue of Microorganisms (GCM) 10K type strain sequencing project: providing services to taxonomists for standard genome sequencing and annotation.</title>
        <authorList>
            <consortium name="The Broad Institute Genomics Platform"/>
            <consortium name="The Broad Institute Genome Sequencing Center for Infectious Disease"/>
            <person name="Wu L."/>
            <person name="Ma J."/>
        </authorList>
    </citation>
    <scope>NUCLEOTIDE SEQUENCE [LARGE SCALE GENOMIC DNA]</scope>
    <source>
        <strain evidence="4">NBRC 101365</strain>
    </source>
</reference>
<organism evidence="3 4">
    <name type="scientific">Labrys miyagiensis</name>
    <dbReference type="NCBI Taxonomy" id="346912"/>
    <lineage>
        <taxon>Bacteria</taxon>
        <taxon>Pseudomonadati</taxon>
        <taxon>Pseudomonadota</taxon>
        <taxon>Alphaproteobacteria</taxon>
        <taxon>Hyphomicrobiales</taxon>
        <taxon>Xanthobacteraceae</taxon>
        <taxon>Labrys</taxon>
    </lineage>
</organism>
<dbReference type="NCBIfam" id="TIGR02385">
    <property type="entry name" value="RelE_StbE"/>
    <property type="match status" value="1"/>
</dbReference>
<proteinExistence type="inferred from homology"/>
<accession>A0ABQ6C9V1</accession>
<sequence length="97" mass="11092">MAVYRLRWTRRALRRLDEIGTFIAADSPRAAEKIVRRLTSASRHLIQNPALGRTGRIPGTRELVLADVPYIIAYRVEGTDIELLTVMHAAQQWPDRL</sequence>
<keyword evidence="4" id="KW-1185">Reference proteome</keyword>
<gene>
    <name evidence="3" type="ORF">GCM10007874_01770</name>
</gene>
<protein>
    <submittedName>
        <fullName evidence="3">Toxin Y4kP</fullName>
    </submittedName>
</protein>
<evidence type="ECO:0000313" key="4">
    <source>
        <dbReference type="Proteomes" id="UP001156882"/>
    </source>
</evidence>
<evidence type="ECO:0000256" key="2">
    <source>
        <dbReference type="ARBA" id="ARBA00022649"/>
    </source>
</evidence>
<dbReference type="Pfam" id="PF05016">
    <property type="entry name" value="ParE_toxin"/>
    <property type="match status" value="1"/>
</dbReference>
<dbReference type="PANTHER" id="PTHR33755">
    <property type="entry name" value="TOXIN PARE1-RELATED"/>
    <property type="match status" value="1"/>
</dbReference>
<dbReference type="PANTHER" id="PTHR33755:SF6">
    <property type="entry name" value="PLASMID STABILIZATION SYSTEM PROTEIN"/>
    <property type="match status" value="1"/>
</dbReference>
<dbReference type="EMBL" id="BSPC01000005">
    <property type="protein sequence ID" value="GLS17162.1"/>
    <property type="molecule type" value="Genomic_DNA"/>
</dbReference>
<name>A0ABQ6C9V1_9HYPH</name>
<dbReference type="Proteomes" id="UP001156882">
    <property type="component" value="Unassembled WGS sequence"/>
</dbReference>
<keyword evidence="2" id="KW-1277">Toxin-antitoxin system</keyword>
<dbReference type="InterPro" id="IPR035093">
    <property type="entry name" value="RelE/ParE_toxin_dom_sf"/>
</dbReference>
<dbReference type="RefSeq" id="WP_284309994.1">
    <property type="nucleotide sequence ID" value="NZ_BSPC01000005.1"/>
</dbReference>
<evidence type="ECO:0000256" key="1">
    <source>
        <dbReference type="ARBA" id="ARBA00006226"/>
    </source>
</evidence>
<dbReference type="InterPro" id="IPR007712">
    <property type="entry name" value="RelE/ParE_toxin"/>
</dbReference>